<proteinExistence type="predicted"/>
<dbReference type="Proteomes" id="UP000295134">
    <property type="component" value="Chromosome"/>
</dbReference>
<dbReference type="EMBL" id="FN545179">
    <property type="protein sequence ID" value="CBA72271.1"/>
    <property type="molecule type" value="Genomic_DNA"/>
</dbReference>
<evidence type="ECO:0000313" key="5">
    <source>
        <dbReference type="Proteomes" id="UP001177592"/>
    </source>
</evidence>
<accession>D2TXZ1</accession>
<keyword evidence="5" id="KW-1185">Reference proteome</keyword>
<dbReference type="GeneID" id="96876957"/>
<name>D2TXZ1_9GAMM</name>
<dbReference type="Proteomes" id="UP001177592">
    <property type="component" value="Chromosome"/>
</dbReference>
<reference evidence="1" key="1">
    <citation type="journal article" date="2010" name="Insect Mol. Biol.">
        <title>The draft genome sequence of Arsenophonus nasoniae, son-killer bacterium of Nasonia vitripennis, reveals genes associated with virulence and symbiosis.</title>
        <authorList>
            <person name="Wilkes T."/>
            <person name="Darby A.C."/>
            <person name="Choi J."/>
            <person name="Colborne J.K."/>
            <person name="Werren J.H."/>
            <person name="Hurst G.D.D."/>
        </authorList>
    </citation>
    <scope>NUCLEOTIDE SEQUENCE</scope>
</reference>
<reference evidence="3" key="3">
    <citation type="submission" date="2023-04" db="EMBL/GenBank/DDBJ databases">
        <title>Genome dynamics across the evolutionary transition to endosymbiosis.</title>
        <authorList>
            <person name="Siozios S."/>
            <person name="Nadal-Jimenez P."/>
            <person name="Azagi T."/>
            <person name="Sprong H."/>
            <person name="Frost C.L."/>
            <person name="Parratt S.R."/>
            <person name="Taylor G."/>
            <person name="Brettell L."/>
            <person name="Lew K.C."/>
            <person name="Croft L."/>
            <person name="King K.C."/>
            <person name="Brockhurst M.A."/>
            <person name="Hypsa V."/>
            <person name="Novakova E."/>
            <person name="Darby A.C."/>
            <person name="Hurst G.D.D."/>
        </authorList>
    </citation>
    <scope>NUCLEOTIDE SEQUENCE</scope>
    <source>
        <strain evidence="3">ANv_CAN</strain>
    </source>
</reference>
<dbReference type="AlphaFoldDB" id="D2TXZ1"/>
<protein>
    <submittedName>
        <fullName evidence="1">Conserved hypothetical phage protein</fullName>
    </submittedName>
</protein>
<dbReference type="EMBL" id="CP123523">
    <property type="protein sequence ID" value="WGM07277.1"/>
    <property type="molecule type" value="Genomic_DNA"/>
</dbReference>
<dbReference type="KEGG" id="ans:ArsFIN_18300"/>
<evidence type="ECO:0000313" key="3">
    <source>
        <dbReference type="EMBL" id="WGM07277.1"/>
    </source>
</evidence>
<sequence length="361" mass="40788">MIGLRITNPDGSFFLFNEFTAPATNIWTRAVSEDYGDILEPDGEWLSYKWTCPNAIPDGYNFYVMRHGAMAGITFTDIGGRMYVSGTEETFWHNQGSDGKVTLKGLSRLSGDGKFKNRIQIIAYPDYKKSSLPINLGLRIKGNAVFLNEIPTTGYAYAFYKKKITINAEFIPSMISPDLTIDNAIYFFYTLNSNAYIRTDYVQQSIYDPGRPVLISTEKNGRGNTSAEYYVVAFRLAKGGELDTGSHGLRLRNSKGEITFNSEYNVLTRPIMITGTSMSTGEKRTIENIRRPMYSPSAVGQFFFRTDGGYLENLNICHYDQTGLSLSRFRVMYNSAYYGDNTTARTKNSILVLDAEDYFKF</sequence>
<evidence type="ECO:0000313" key="2">
    <source>
        <dbReference type="EMBL" id="QBY43263.1"/>
    </source>
</evidence>
<evidence type="ECO:0000313" key="1">
    <source>
        <dbReference type="EMBL" id="CBA72271.1"/>
    </source>
</evidence>
<reference evidence="2 4" key="2">
    <citation type="submission" date="2019-03" db="EMBL/GenBank/DDBJ databases">
        <title>Long-read sequencing reveals hyperdense prophage content in a complex bacterial symbiont genome.</title>
        <authorList>
            <person name="Frost C.L."/>
            <person name="Siozios S."/>
            <person name="Nadal-Jimenez P."/>
            <person name="Brockhurst M.A."/>
            <person name="King K.C."/>
            <person name="Darby A.C."/>
            <person name="Hurst G.D.D."/>
        </authorList>
    </citation>
    <scope>NUCLEOTIDE SEQUENCE [LARGE SCALE GENOMIC DNA]</scope>
    <source>
        <strain evidence="2 4">FIN</strain>
    </source>
</reference>
<dbReference type="RefSeq" id="WP_026823710.1">
    <property type="nucleotide sequence ID" value="NZ_CP038613.1"/>
</dbReference>
<dbReference type="EMBL" id="CP038613">
    <property type="protein sequence ID" value="QBY43263.1"/>
    <property type="molecule type" value="Genomic_DNA"/>
</dbReference>
<organism evidence="1">
    <name type="scientific">Arsenophonus nasoniae</name>
    <name type="common">son-killer infecting Nasonia vitripennis</name>
    <dbReference type="NCBI Taxonomy" id="638"/>
    <lineage>
        <taxon>Bacteria</taxon>
        <taxon>Pseudomonadati</taxon>
        <taxon>Pseudomonadota</taxon>
        <taxon>Gammaproteobacteria</taxon>
        <taxon>Enterobacterales</taxon>
        <taxon>Morganellaceae</taxon>
        <taxon>Arsenophonus</taxon>
    </lineage>
</organism>
<gene>
    <name evidence="1" type="ORF">ARN_09910</name>
    <name evidence="2" type="ORF">ArsFIN_18300</name>
    <name evidence="3" type="ORF">QE258_08485</name>
</gene>
<evidence type="ECO:0000313" key="4">
    <source>
        <dbReference type="Proteomes" id="UP000295134"/>
    </source>
</evidence>